<keyword evidence="2" id="KW-0560">Oxidoreductase</keyword>
<keyword evidence="2" id="KW-0223">Dioxygenase</keyword>
<accession>A0ABY3R5V7</accession>
<name>A0ABY3R5V7_9BRAD</name>
<comment type="cofactor">
    <cofactor evidence="1">
        <name>Fe(2+)</name>
        <dbReference type="ChEBI" id="CHEBI:29033"/>
    </cofactor>
</comment>
<dbReference type="GO" id="GO:0051213">
    <property type="term" value="F:dioxygenase activity"/>
    <property type="evidence" value="ECO:0007669"/>
    <property type="project" value="UniProtKB-KW"/>
</dbReference>
<evidence type="ECO:0000313" key="2">
    <source>
        <dbReference type="EMBL" id="UFZ02693.1"/>
    </source>
</evidence>
<reference evidence="2" key="1">
    <citation type="journal article" date="2024" name="Antonie Van Leeuwenhoek">
        <title>Bradyrhizobium ontarionense sp. nov., a novel bacterial symbiont isolated from Aeschynomene indica (Indian jointvetch), harbours photosynthesis, nitrogen fixation and nitrous oxide (N2O) reductase genes.</title>
        <authorList>
            <person name="Bromfield E.S.P."/>
            <person name="Cloutier S."/>
        </authorList>
    </citation>
    <scope>NUCLEOTIDE SEQUENCE</scope>
    <source>
        <strain evidence="2">A19</strain>
    </source>
</reference>
<protein>
    <submittedName>
        <fullName evidence="2">Phytanoyl-CoA dioxygenase family protein</fullName>
    </submittedName>
</protein>
<dbReference type="RefSeq" id="WP_231318479.1">
    <property type="nucleotide sequence ID" value="NZ_CP088156.1"/>
</dbReference>
<dbReference type="Pfam" id="PF05721">
    <property type="entry name" value="PhyH"/>
    <property type="match status" value="1"/>
</dbReference>
<keyword evidence="3" id="KW-1185">Reference proteome</keyword>
<dbReference type="EMBL" id="CP088156">
    <property type="protein sequence ID" value="UFZ02693.1"/>
    <property type="molecule type" value="Genomic_DNA"/>
</dbReference>
<organism evidence="2 3">
    <name type="scientific">Bradyrhizobium ontarionense</name>
    <dbReference type="NCBI Taxonomy" id="2898149"/>
    <lineage>
        <taxon>Bacteria</taxon>
        <taxon>Pseudomonadati</taxon>
        <taxon>Pseudomonadota</taxon>
        <taxon>Alphaproteobacteria</taxon>
        <taxon>Hyphomicrobiales</taxon>
        <taxon>Nitrobacteraceae</taxon>
        <taxon>Bradyrhizobium</taxon>
    </lineage>
</organism>
<dbReference type="PANTHER" id="PTHR20883:SF48">
    <property type="entry name" value="ECTOINE DIOXYGENASE"/>
    <property type="match status" value="1"/>
</dbReference>
<dbReference type="SUPFAM" id="SSF51197">
    <property type="entry name" value="Clavaminate synthase-like"/>
    <property type="match status" value="1"/>
</dbReference>
<gene>
    <name evidence="2" type="ORF">LQG66_25945</name>
</gene>
<dbReference type="InterPro" id="IPR008775">
    <property type="entry name" value="Phytyl_CoA_dOase-like"/>
</dbReference>
<evidence type="ECO:0000256" key="1">
    <source>
        <dbReference type="ARBA" id="ARBA00001954"/>
    </source>
</evidence>
<dbReference type="Proteomes" id="UP001431010">
    <property type="component" value="Chromosome"/>
</dbReference>
<proteinExistence type="predicted"/>
<evidence type="ECO:0000313" key="3">
    <source>
        <dbReference type="Proteomes" id="UP001431010"/>
    </source>
</evidence>
<sequence length="321" mass="35969">MTEIVERTAETLRSNWPEAFARDGYIVIHDVLSAAEIDACAASLATLRELRPDLIVPSTAPARDRIESMVRVAQAGNEIDAVEQIALHPTIRDALHQVFGQAPVARYTRLLAQSPGALPVNAARRGTPHLHNFGMATRPPGGRAIAWTPVDDVHPDAGPMWVLPRSHVEFASFPDRLLDAIPNSRDRLHQLWQHGGSAEDWLSWHGEVGDHSMAILADWIEETGAQPVPVMLRRGDVLIFSNDLLHGSLIARNPDIPRRIMFTHYHADGRELWELGDAVGSDENPHGPRYFEKRDWVRRTRGLTDPDSLYRFYASMKGFFN</sequence>
<dbReference type="Gene3D" id="2.60.120.620">
    <property type="entry name" value="q2cbj1_9rhob like domain"/>
    <property type="match status" value="1"/>
</dbReference>
<dbReference type="PANTHER" id="PTHR20883">
    <property type="entry name" value="PHYTANOYL-COA DIOXYGENASE DOMAIN CONTAINING 1"/>
    <property type="match status" value="1"/>
</dbReference>